<dbReference type="Pfam" id="PF14019">
    <property type="entry name" value="DUF4235"/>
    <property type="match status" value="1"/>
</dbReference>
<organism evidence="1">
    <name type="scientific">freshwater metagenome</name>
    <dbReference type="NCBI Taxonomy" id="449393"/>
    <lineage>
        <taxon>unclassified sequences</taxon>
        <taxon>metagenomes</taxon>
        <taxon>ecological metagenomes</taxon>
    </lineage>
</organism>
<protein>
    <submittedName>
        <fullName evidence="1">Unannotated protein</fullName>
    </submittedName>
</protein>
<reference evidence="1" key="1">
    <citation type="submission" date="2020-05" db="EMBL/GenBank/DDBJ databases">
        <authorList>
            <person name="Chiriac C."/>
            <person name="Salcher M."/>
            <person name="Ghai R."/>
            <person name="Kavagutti S V."/>
        </authorList>
    </citation>
    <scope>NUCLEOTIDE SEQUENCE</scope>
</reference>
<gene>
    <name evidence="1" type="ORF">UFOPK3564_02146</name>
</gene>
<proteinExistence type="predicted"/>
<sequence>MKLLFKPFGIAAGIVATKASTAIFDQVWHRVDGGHLPSADVREDPAGRAVLAAALQAAIFAGTTAAVSRYGMHVFEHTFGHWPGDHREIESGAAD</sequence>
<dbReference type="EMBL" id="CAFBMK010000137">
    <property type="protein sequence ID" value="CAB4926775.1"/>
    <property type="molecule type" value="Genomic_DNA"/>
</dbReference>
<accession>A0A6J7I7D8</accession>
<dbReference type="InterPro" id="IPR025329">
    <property type="entry name" value="DUF4235"/>
</dbReference>
<dbReference type="AlphaFoldDB" id="A0A6J7I7D8"/>
<name>A0A6J7I7D8_9ZZZZ</name>
<evidence type="ECO:0000313" key="1">
    <source>
        <dbReference type="EMBL" id="CAB4926775.1"/>
    </source>
</evidence>